<keyword evidence="1" id="KW-1133">Transmembrane helix</keyword>
<organism evidence="2">
    <name type="scientific">Anguilla anguilla</name>
    <name type="common">European freshwater eel</name>
    <name type="synonym">Muraena anguilla</name>
    <dbReference type="NCBI Taxonomy" id="7936"/>
    <lineage>
        <taxon>Eukaryota</taxon>
        <taxon>Metazoa</taxon>
        <taxon>Chordata</taxon>
        <taxon>Craniata</taxon>
        <taxon>Vertebrata</taxon>
        <taxon>Euteleostomi</taxon>
        <taxon>Actinopterygii</taxon>
        <taxon>Neopterygii</taxon>
        <taxon>Teleostei</taxon>
        <taxon>Anguilliformes</taxon>
        <taxon>Anguillidae</taxon>
        <taxon>Anguilla</taxon>
    </lineage>
</organism>
<reference evidence="2" key="1">
    <citation type="submission" date="2014-11" db="EMBL/GenBank/DDBJ databases">
        <authorList>
            <person name="Amaro Gonzalez C."/>
        </authorList>
    </citation>
    <scope>NUCLEOTIDE SEQUENCE</scope>
</reference>
<reference evidence="2" key="2">
    <citation type="journal article" date="2015" name="Fish Shellfish Immunol.">
        <title>Early steps in the European eel (Anguilla anguilla)-Vibrio vulnificus interaction in the gills: Role of the RtxA13 toxin.</title>
        <authorList>
            <person name="Callol A."/>
            <person name="Pajuelo D."/>
            <person name="Ebbesson L."/>
            <person name="Teles M."/>
            <person name="MacKenzie S."/>
            <person name="Amaro C."/>
        </authorList>
    </citation>
    <scope>NUCLEOTIDE SEQUENCE</scope>
</reference>
<name>A0A0E9RTK2_ANGAN</name>
<keyword evidence="1" id="KW-0472">Membrane</keyword>
<protein>
    <submittedName>
        <fullName evidence="2">Uncharacterized protein</fullName>
    </submittedName>
</protein>
<feature type="transmembrane region" description="Helical" evidence="1">
    <location>
        <begin position="32"/>
        <end position="58"/>
    </location>
</feature>
<dbReference type="AlphaFoldDB" id="A0A0E9RTK2"/>
<keyword evidence="1" id="KW-0812">Transmembrane</keyword>
<dbReference type="EMBL" id="GBXM01076974">
    <property type="protein sequence ID" value="JAH31603.1"/>
    <property type="molecule type" value="Transcribed_RNA"/>
</dbReference>
<evidence type="ECO:0000313" key="2">
    <source>
        <dbReference type="EMBL" id="JAH31603.1"/>
    </source>
</evidence>
<proteinExistence type="predicted"/>
<sequence length="85" mass="9934">MHHHSTLANSVESLVNYTIFHMRKMTLQQCCFIQFCASFSVVPIILDLIVHTFLFCAFSFKHKTKRLNVVFKSKVEHTEGRMDVD</sequence>
<accession>A0A0E9RTK2</accession>
<evidence type="ECO:0000256" key="1">
    <source>
        <dbReference type="SAM" id="Phobius"/>
    </source>
</evidence>